<dbReference type="PROSITE" id="PS51257">
    <property type="entry name" value="PROKAR_LIPOPROTEIN"/>
    <property type="match status" value="1"/>
</dbReference>
<protein>
    <recommendedName>
        <fullName evidence="3">Septum formation-related domain-containing protein</fullName>
    </recommendedName>
</protein>
<dbReference type="AlphaFoldDB" id="A0A2V4B8L6"/>
<name>A0A2V4B8L6_9PSEU</name>
<gene>
    <name evidence="4" type="ORF">BAY60_04270</name>
</gene>
<organism evidence="4 5">
    <name type="scientific">Prauserella muralis</name>
    <dbReference type="NCBI Taxonomy" id="588067"/>
    <lineage>
        <taxon>Bacteria</taxon>
        <taxon>Bacillati</taxon>
        <taxon>Actinomycetota</taxon>
        <taxon>Actinomycetes</taxon>
        <taxon>Pseudonocardiales</taxon>
        <taxon>Pseudonocardiaceae</taxon>
        <taxon>Prauserella</taxon>
    </lineage>
</organism>
<evidence type="ECO:0000256" key="2">
    <source>
        <dbReference type="SAM" id="SignalP"/>
    </source>
</evidence>
<dbReference type="InterPro" id="IPR026004">
    <property type="entry name" value="Septum_form"/>
</dbReference>
<accession>A0A2V4B8L6</accession>
<evidence type="ECO:0000259" key="3">
    <source>
        <dbReference type="Pfam" id="PF13845"/>
    </source>
</evidence>
<dbReference type="EMBL" id="MASW01000001">
    <property type="protein sequence ID" value="PXY31590.1"/>
    <property type="molecule type" value="Genomic_DNA"/>
</dbReference>
<keyword evidence="5" id="KW-1185">Reference proteome</keyword>
<dbReference type="Pfam" id="PF13845">
    <property type="entry name" value="Septum_form"/>
    <property type="match status" value="1"/>
</dbReference>
<feature type="region of interest" description="Disordered" evidence="1">
    <location>
        <begin position="25"/>
        <end position="48"/>
    </location>
</feature>
<evidence type="ECO:0000313" key="4">
    <source>
        <dbReference type="EMBL" id="PXY31590.1"/>
    </source>
</evidence>
<dbReference type="RefSeq" id="WP_112279618.1">
    <property type="nucleotide sequence ID" value="NZ_MASW01000001.1"/>
</dbReference>
<dbReference type="Proteomes" id="UP000249915">
    <property type="component" value="Unassembled WGS sequence"/>
</dbReference>
<evidence type="ECO:0000313" key="5">
    <source>
        <dbReference type="Proteomes" id="UP000249915"/>
    </source>
</evidence>
<feature type="domain" description="Septum formation-related" evidence="3">
    <location>
        <begin position="55"/>
        <end position="263"/>
    </location>
</feature>
<comment type="caution">
    <text evidence="4">The sequence shown here is derived from an EMBL/GenBank/DDBJ whole genome shotgun (WGS) entry which is preliminary data.</text>
</comment>
<proteinExistence type="predicted"/>
<reference evidence="4 5" key="1">
    <citation type="submission" date="2016-07" db="EMBL/GenBank/DDBJ databases">
        <title>Draft genome sequence of Prauserella muralis DSM 45305, isolated from a mould-covered wall in an indoor environment.</title>
        <authorList>
            <person name="Ruckert C."/>
            <person name="Albersmeier A."/>
            <person name="Jiang C.-L."/>
            <person name="Jiang Y."/>
            <person name="Kalinowski J."/>
            <person name="Schneider O."/>
            <person name="Winkler A."/>
            <person name="Zotchev S.B."/>
        </authorList>
    </citation>
    <scope>NUCLEOTIDE SEQUENCE [LARGE SCALE GENOMIC DNA]</scope>
    <source>
        <strain evidence="4 5">DSM 45305</strain>
    </source>
</reference>
<keyword evidence="2" id="KW-0732">Signal</keyword>
<feature type="chain" id="PRO_5043803258" description="Septum formation-related domain-containing protein" evidence="2">
    <location>
        <begin position="25"/>
        <end position="286"/>
    </location>
</feature>
<dbReference type="OrthoDB" id="3381205at2"/>
<evidence type="ECO:0000256" key="1">
    <source>
        <dbReference type="SAM" id="MobiDB-lite"/>
    </source>
</evidence>
<sequence length="286" mass="30313">MRRYGLLVSAAAMAALLLSGCATEVPGTPTPGERTQAAPTGSQDRTPQRVLAAPGQCVSGNDPAPVDCGTEHTVEITRAGEFGPELGEDPPQRAAVFGAVFPTCREAARDYLGNAAYDATVLGAWLLWAGPDDWQAGHRWYLCGVAELNGRGEAVPRTGSARGVLAGDGLYDHQLCSATRPSRKGLELVACDEPHSAEAIGVVAMGRPDEKYPAKAEFDAMGRQRCPQLLAGYLRAANRDDVVASWTWPDRANWPHGFTNLTCFAEPAKTVVRPVRGLGTAPLPVP</sequence>
<feature type="signal peptide" evidence="2">
    <location>
        <begin position="1"/>
        <end position="24"/>
    </location>
</feature>